<dbReference type="Proteomes" id="UP001187315">
    <property type="component" value="Unassembled WGS sequence"/>
</dbReference>
<evidence type="ECO:0000313" key="3">
    <source>
        <dbReference type="Proteomes" id="UP001187315"/>
    </source>
</evidence>
<name>A0AA88NTR5_TACVA</name>
<evidence type="ECO:0000256" key="1">
    <source>
        <dbReference type="SAM" id="MobiDB-lite"/>
    </source>
</evidence>
<feature type="compositionally biased region" description="Polar residues" evidence="1">
    <location>
        <begin position="277"/>
        <end position="289"/>
    </location>
</feature>
<gene>
    <name evidence="2" type="ORF">Q7C36_003585</name>
</gene>
<dbReference type="EMBL" id="JAVHJS010000003">
    <property type="protein sequence ID" value="KAK2864431.1"/>
    <property type="molecule type" value="Genomic_DNA"/>
</dbReference>
<accession>A0AA88NTR5</accession>
<feature type="region of interest" description="Disordered" evidence="1">
    <location>
        <begin position="56"/>
        <end position="359"/>
    </location>
</feature>
<comment type="caution">
    <text evidence="2">The sequence shown here is derived from an EMBL/GenBank/DDBJ whole genome shotgun (WGS) entry which is preliminary data.</text>
</comment>
<feature type="compositionally biased region" description="Basic and acidic residues" evidence="1">
    <location>
        <begin position="134"/>
        <end position="152"/>
    </location>
</feature>
<sequence length="372" mass="41435">MAFFKSFQESLSSVSVSSILDSVSSTVSNTVDGVRTAVNDVTYTVSDQLTEQVNTIINKKQGEDEDKGKKDEGEKDSESRTGAAGRINSKRQAYADEEEEQREREKQEQERRNEEEQWEWCYAPSKGWYRKRRDPNQRETNADRQENKDERTGASTQPSPLNGDMNLQKVKAVRMENDEGGQKDTISKTSAETPYCKDTGAEPSPESNNKQTNGHTPEGHTPDGNTPEGHTPDGHTPEGHTPEGDTPEGHTPEGHTPEGHTQNRYAQDKNNSDRMRNSTSTKPKQNTAGVTAEDGADEGGADEERQLPQEEDSQEGETGCSRSRGSSVLKGQHDGDDATGSQDHLEVTEFNEDRKNTDRSFKKERFRHCTIL</sequence>
<feature type="compositionally biased region" description="Basic and acidic residues" evidence="1">
    <location>
        <begin position="266"/>
        <end position="276"/>
    </location>
</feature>
<keyword evidence="3" id="KW-1185">Reference proteome</keyword>
<evidence type="ECO:0000313" key="2">
    <source>
        <dbReference type="EMBL" id="KAK2864431.1"/>
    </source>
</evidence>
<feature type="compositionally biased region" description="Basic and acidic residues" evidence="1">
    <location>
        <begin position="230"/>
        <end position="258"/>
    </location>
</feature>
<feature type="compositionally biased region" description="Basic and acidic residues" evidence="1">
    <location>
        <begin position="101"/>
        <end position="115"/>
    </location>
</feature>
<protein>
    <submittedName>
        <fullName evidence="2">Uncharacterized protein</fullName>
    </submittedName>
</protein>
<feature type="compositionally biased region" description="Basic and acidic residues" evidence="1">
    <location>
        <begin position="60"/>
        <end position="79"/>
    </location>
</feature>
<proteinExistence type="predicted"/>
<feature type="compositionally biased region" description="Basic and acidic residues" evidence="1">
    <location>
        <begin position="173"/>
        <end position="186"/>
    </location>
</feature>
<feature type="compositionally biased region" description="Basic and acidic residues" evidence="1">
    <location>
        <begin position="343"/>
        <end position="359"/>
    </location>
</feature>
<dbReference type="AlphaFoldDB" id="A0AA88NTR5"/>
<reference evidence="2" key="1">
    <citation type="submission" date="2023-08" db="EMBL/GenBank/DDBJ databases">
        <title>Pelteobagrus vachellii genome.</title>
        <authorList>
            <person name="Liu H."/>
        </authorList>
    </citation>
    <scope>NUCLEOTIDE SEQUENCE</scope>
    <source>
        <strain evidence="2">PRFRI_2022a</strain>
        <tissue evidence="2">Muscle</tissue>
    </source>
</reference>
<organism evidence="2 3">
    <name type="scientific">Tachysurus vachellii</name>
    <name type="common">Darkbarbel catfish</name>
    <name type="synonym">Pelteobagrus vachellii</name>
    <dbReference type="NCBI Taxonomy" id="175792"/>
    <lineage>
        <taxon>Eukaryota</taxon>
        <taxon>Metazoa</taxon>
        <taxon>Chordata</taxon>
        <taxon>Craniata</taxon>
        <taxon>Vertebrata</taxon>
        <taxon>Euteleostomi</taxon>
        <taxon>Actinopterygii</taxon>
        <taxon>Neopterygii</taxon>
        <taxon>Teleostei</taxon>
        <taxon>Ostariophysi</taxon>
        <taxon>Siluriformes</taxon>
        <taxon>Bagridae</taxon>
        <taxon>Tachysurus</taxon>
    </lineage>
</organism>
<feature type="compositionally biased region" description="Polar residues" evidence="1">
    <location>
        <begin position="205"/>
        <end position="215"/>
    </location>
</feature>